<organism evidence="1 2">
    <name type="scientific">Paenibacillus lautus</name>
    <name type="common">Bacillus lautus</name>
    <dbReference type="NCBI Taxonomy" id="1401"/>
    <lineage>
        <taxon>Bacteria</taxon>
        <taxon>Bacillati</taxon>
        <taxon>Bacillota</taxon>
        <taxon>Bacilli</taxon>
        <taxon>Bacillales</taxon>
        <taxon>Paenibacillaceae</taxon>
        <taxon>Paenibacillus</taxon>
    </lineage>
</organism>
<dbReference type="STRING" id="1401.BK123_31400"/>
<evidence type="ECO:0000313" key="1">
    <source>
        <dbReference type="EMBL" id="OME87745.1"/>
    </source>
</evidence>
<comment type="caution">
    <text evidence="1">The sequence shown here is derived from an EMBL/GenBank/DDBJ whole genome shotgun (WGS) entry which is preliminary data.</text>
</comment>
<dbReference type="Proteomes" id="UP000187074">
    <property type="component" value="Unassembled WGS sequence"/>
</dbReference>
<sequence>MYQPSGEDGIVLKKRQRSPLKPGNYHNINSSLLVLTAIVRTIRQRSGHVWFNDPSNSKHLA</sequence>
<gene>
    <name evidence="1" type="ORF">BK123_31400</name>
</gene>
<dbReference type="AlphaFoldDB" id="A0A1R1AQA5"/>
<accession>A0A1R1AQA5</accession>
<evidence type="ECO:0000313" key="2">
    <source>
        <dbReference type="Proteomes" id="UP000187074"/>
    </source>
</evidence>
<reference evidence="1 2" key="1">
    <citation type="submission" date="2016-11" db="EMBL/GenBank/DDBJ databases">
        <title>Paenibacillus species isolates.</title>
        <authorList>
            <person name="Beno S.M."/>
        </authorList>
    </citation>
    <scope>NUCLEOTIDE SEQUENCE [LARGE SCALE GENOMIC DNA]</scope>
    <source>
        <strain evidence="1 2">FSL F4-0100</strain>
    </source>
</reference>
<protein>
    <submittedName>
        <fullName evidence="1">Uncharacterized protein</fullName>
    </submittedName>
</protein>
<dbReference type="EMBL" id="MRTF01000016">
    <property type="protein sequence ID" value="OME87745.1"/>
    <property type="molecule type" value="Genomic_DNA"/>
</dbReference>
<proteinExistence type="predicted"/>
<name>A0A1R1AQA5_PAELA</name>